<proteinExistence type="predicted"/>
<evidence type="ECO:0000313" key="6">
    <source>
        <dbReference type="Proteomes" id="UP000237271"/>
    </source>
</evidence>
<dbReference type="GO" id="GO:0008168">
    <property type="term" value="F:methyltransferase activity"/>
    <property type="evidence" value="ECO:0007669"/>
    <property type="project" value="UniProtKB-KW"/>
</dbReference>
<evidence type="ECO:0000256" key="2">
    <source>
        <dbReference type="ARBA" id="ARBA00022490"/>
    </source>
</evidence>
<dbReference type="InterPro" id="IPR041370">
    <property type="entry name" value="Mlase_EEF1AKMT1/ZCCHC4"/>
</dbReference>
<name>A0A2P4YRN8_9STRA</name>
<accession>A0A2P4YRN8</accession>
<dbReference type="Proteomes" id="UP000237271">
    <property type="component" value="Unassembled WGS sequence"/>
</dbReference>
<dbReference type="OrthoDB" id="206354at2759"/>
<reference evidence="5 6" key="1">
    <citation type="journal article" date="2017" name="Genome Biol. Evol.">
        <title>Phytophthora megakarya and P. palmivora, closely related causal agents of cacao black pod rot, underwent increases in genome sizes and gene numbers by different mechanisms.</title>
        <authorList>
            <person name="Ali S.S."/>
            <person name="Shao J."/>
            <person name="Lary D.J."/>
            <person name="Kronmiller B."/>
            <person name="Shen D."/>
            <person name="Strem M.D."/>
            <person name="Amoako-Attah I."/>
            <person name="Akrofi A.Y."/>
            <person name="Begoude B.A."/>
            <person name="Ten Hoopen G.M."/>
            <person name="Coulibaly K."/>
            <person name="Kebe B.I."/>
            <person name="Melnick R.L."/>
            <person name="Guiltinan M.J."/>
            <person name="Tyler B.M."/>
            <person name="Meinhardt L.W."/>
            <person name="Bailey B.A."/>
        </authorList>
    </citation>
    <scope>NUCLEOTIDE SEQUENCE [LARGE SCALE GENOMIC DNA]</scope>
    <source>
        <strain evidence="6">sbr112.9</strain>
    </source>
</reference>
<comment type="subcellular location">
    <subcellularLocation>
        <location evidence="1">Cytoplasm</location>
    </subcellularLocation>
</comment>
<keyword evidence="2" id="KW-0963">Cytoplasm</keyword>
<sequence length="92" mass="10565">NANCMGKFAETMRWLSKSVEVVPGKKDKILNPCTFITARMLRKDIYADLGFTPSSFKPTFESKLSNQFLTYTNYRSKRFGESTEDFGDSDEE</sequence>
<protein>
    <submittedName>
        <fullName evidence="5">N(6)-adenine-specific DNA methyltransferase</fullName>
    </submittedName>
</protein>
<keyword evidence="3 5" id="KW-0489">Methyltransferase</keyword>
<dbReference type="AlphaFoldDB" id="A0A2P4YRN8"/>
<feature type="non-terminal residue" evidence="5">
    <location>
        <position position="1"/>
    </location>
</feature>
<evidence type="ECO:0000256" key="4">
    <source>
        <dbReference type="ARBA" id="ARBA00022679"/>
    </source>
</evidence>
<dbReference type="GO" id="GO:0005737">
    <property type="term" value="C:cytoplasm"/>
    <property type="evidence" value="ECO:0007669"/>
    <property type="project" value="UniProtKB-SubCell"/>
</dbReference>
<dbReference type="Pfam" id="PF10237">
    <property type="entry name" value="N6-adenineMlase"/>
    <property type="match status" value="1"/>
</dbReference>
<organism evidence="5 6">
    <name type="scientific">Phytophthora palmivora</name>
    <dbReference type="NCBI Taxonomy" id="4796"/>
    <lineage>
        <taxon>Eukaryota</taxon>
        <taxon>Sar</taxon>
        <taxon>Stramenopiles</taxon>
        <taxon>Oomycota</taxon>
        <taxon>Peronosporomycetes</taxon>
        <taxon>Peronosporales</taxon>
        <taxon>Peronosporaceae</taxon>
        <taxon>Phytophthora</taxon>
    </lineage>
</organism>
<evidence type="ECO:0000256" key="3">
    <source>
        <dbReference type="ARBA" id="ARBA00022603"/>
    </source>
</evidence>
<dbReference type="GO" id="GO:0032259">
    <property type="term" value="P:methylation"/>
    <property type="evidence" value="ECO:0007669"/>
    <property type="project" value="UniProtKB-KW"/>
</dbReference>
<evidence type="ECO:0000313" key="5">
    <source>
        <dbReference type="EMBL" id="POM80409.1"/>
    </source>
</evidence>
<gene>
    <name evidence="5" type="ORF">PHPALM_1757</name>
</gene>
<keyword evidence="4" id="KW-0808">Transferase</keyword>
<keyword evidence="6" id="KW-1185">Reference proteome</keyword>
<dbReference type="EMBL" id="NCKW01000488">
    <property type="protein sequence ID" value="POM80409.1"/>
    <property type="molecule type" value="Genomic_DNA"/>
</dbReference>
<comment type="caution">
    <text evidence="5">The sequence shown here is derived from an EMBL/GenBank/DDBJ whole genome shotgun (WGS) entry which is preliminary data.</text>
</comment>
<evidence type="ECO:0000256" key="1">
    <source>
        <dbReference type="ARBA" id="ARBA00004496"/>
    </source>
</evidence>